<feature type="binding site" evidence="2">
    <location>
        <position position="44"/>
    </location>
    <ligand>
        <name>substrate</name>
    </ligand>
</feature>
<keyword evidence="5" id="KW-1185">Reference proteome</keyword>
<gene>
    <name evidence="4" type="ORF">CTEN210_11839</name>
</gene>
<dbReference type="CDD" id="cd19358">
    <property type="entry name" value="TenA_E_Spr0628-like"/>
    <property type="match status" value="1"/>
</dbReference>
<accession>A0AAD3D0D9</accession>
<sequence>MRYTDTLREAAGEQWTRVTHHKFTDKLAESTISKEVLSKYLIQDHRFLDAFVCLLSSIIAKARCLSDRIEGCQFLALITGKENTYFERSLKKLGWEKNDHVPDADCTKAFVGLMRDVVENGTLAEMLAVIVVCEWSYLSWGERVLSKTVRKDDNFECYEWVDLHSGEYFASVIEYLRGLLDKEGTLIDEDEKIKVKKRFLQAVQCEEDFFDYAYSTEE</sequence>
<feature type="binding site" evidence="2">
    <location>
        <position position="134"/>
    </location>
    <ligand>
        <name>substrate</name>
    </ligand>
</feature>
<dbReference type="InterPro" id="IPR004305">
    <property type="entry name" value="Thiaminase-2/PQQC"/>
</dbReference>
<dbReference type="PANTHER" id="PTHR43198:SF2">
    <property type="entry name" value="SI:CH1073-67J19.1-RELATED"/>
    <property type="match status" value="1"/>
</dbReference>
<comment type="caution">
    <text evidence="4">The sequence shown here is derived from an EMBL/GenBank/DDBJ whole genome shotgun (WGS) entry which is preliminary data.</text>
</comment>
<dbReference type="Proteomes" id="UP001054902">
    <property type="component" value="Unassembled WGS sequence"/>
</dbReference>
<dbReference type="EMBL" id="BLLK01000047">
    <property type="protein sequence ID" value="GFH55363.1"/>
    <property type="molecule type" value="Genomic_DNA"/>
</dbReference>
<dbReference type="GO" id="GO:0005829">
    <property type="term" value="C:cytosol"/>
    <property type="evidence" value="ECO:0007669"/>
    <property type="project" value="TreeGrafter"/>
</dbReference>
<proteinExistence type="predicted"/>
<protein>
    <recommendedName>
        <fullName evidence="3">Thiaminase-2/PQQC domain-containing protein</fullName>
    </recommendedName>
</protein>
<name>A0AAD3D0D9_9STRA</name>
<organism evidence="4 5">
    <name type="scientific">Chaetoceros tenuissimus</name>
    <dbReference type="NCBI Taxonomy" id="426638"/>
    <lineage>
        <taxon>Eukaryota</taxon>
        <taxon>Sar</taxon>
        <taxon>Stramenopiles</taxon>
        <taxon>Ochrophyta</taxon>
        <taxon>Bacillariophyta</taxon>
        <taxon>Coscinodiscophyceae</taxon>
        <taxon>Chaetocerotophycidae</taxon>
        <taxon>Chaetocerotales</taxon>
        <taxon>Chaetocerotaceae</taxon>
        <taxon>Chaetoceros</taxon>
    </lineage>
</organism>
<reference evidence="4 5" key="1">
    <citation type="journal article" date="2021" name="Sci. Rep.">
        <title>The genome of the diatom Chaetoceros tenuissimus carries an ancient integrated fragment of an extant virus.</title>
        <authorList>
            <person name="Hongo Y."/>
            <person name="Kimura K."/>
            <person name="Takaki Y."/>
            <person name="Yoshida Y."/>
            <person name="Baba S."/>
            <person name="Kobayashi G."/>
            <person name="Nagasaki K."/>
            <person name="Hano T."/>
            <person name="Tomaru Y."/>
        </authorList>
    </citation>
    <scope>NUCLEOTIDE SEQUENCE [LARGE SCALE GENOMIC DNA]</scope>
    <source>
        <strain evidence="4 5">NIES-3715</strain>
    </source>
</reference>
<evidence type="ECO:0000256" key="1">
    <source>
        <dbReference type="PIRSR" id="PIRSR003170-1"/>
    </source>
</evidence>
<dbReference type="SUPFAM" id="SSF48613">
    <property type="entry name" value="Heme oxygenase-like"/>
    <property type="match status" value="1"/>
</dbReference>
<feature type="active site" description="Proton donor" evidence="1">
    <location>
        <position position="206"/>
    </location>
</feature>
<feature type="domain" description="Thiaminase-2/PQQC" evidence="3">
    <location>
        <begin position="13"/>
        <end position="214"/>
    </location>
</feature>
<evidence type="ECO:0000256" key="2">
    <source>
        <dbReference type="PIRSR" id="PIRSR003170-2"/>
    </source>
</evidence>
<dbReference type="Pfam" id="PF03070">
    <property type="entry name" value="TENA_THI-4"/>
    <property type="match status" value="1"/>
</dbReference>
<dbReference type="InterPro" id="IPR016084">
    <property type="entry name" value="Haem_Oase-like_multi-hlx"/>
</dbReference>
<evidence type="ECO:0000259" key="3">
    <source>
        <dbReference type="Pfam" id="PF03070"/>
    </source>
</evidence>
<dbReference type="AlphaFoldDB" id="A0AAD3D0D9"/>
<dbReference type="InterPro" id="IPR050967">
    <property type="entry name" value="Thiamine_Salvage_TenA"/>
</dbReference>
<dbReference type="PANTHER" id="PTHR43198">
    <property type="entry name" value="BIFUNCTIONAL TH2 PROTEIN"/>
    <property type="match status" value="1"/>
</dbReference>
<dbReference type="GO" id="GO:0006772">
    <property type="term" value="P:thiamine metabolic process"/>
    <property type="evidence" value="ECO:0007669"/>
    <property type="project" value="UniProtKB-ARBA"/>
</dbReference>
<dbReference type="PIRSF" id="PIRSF003170">
    <property type="entry name" value="Pet18p"/>
    <property type="match status" value="1"/>
</dbReference>
<evidence type="ECO:0000313" key="4">
    <source>
        <dbReference type="EMBL" id="GFH55363.1"/>
    </source>
</evidence>
<dbReference type="Gene3D" id="1.20.910.10">
    <property type="entry name" value="Heme oxygenase-like"/>
    <property type="match status" value="1"/>
</dbReference>
<dbReference type="InterPro" id="IPR026285">
    <property type="entry name" value="TenA_E"/>
</dbReference>
<feature type="binding site" evidence="2">
    <location>
        <position position="82"/>
    </location>
    <ligand>
        <name>substrate</name>
    </ligand>
</feature>
<evidence type="ECO:0000313" key="5">
    <source>
        <dbReference type="Proteomes" id="UP001054902"/>
    </source>
</evidence>